<accession>A0ABQ5CPN1</accession>
<dbReference type="InterPro" id="IPR002182">
    <property type="entry name" value="NB-ARC"/>
</dbReference>
<dbReference type="InterPro" id="IPR044974">
    <property type="entry name" value="Disease_R_plants"/>
</dbReference>
<feature type="domain" description="Disease resistance R13L4/SHOC-2-like LRR" evidence="5">
    <location>
        <begin position="552"/>
        <end position="635"/>
    </location>
</feature>
<gene>
    <name evidence="6" type="ORF">Tco_0908086</name>
</gene>
<organism evidence="6 7">
    <name type="scientific">Tanacetum coccineum</name>
    <dbReference type="NCBI Taxonomy" id="301880"/>
    <lineage>
        <taxon>Eukaryota</taxon>
        <taxon>Viridiplantae</taxon>
        <taxon>Streptophyta</taxon>
        <taxon>Embryophyta</taxon>
        <taxon>Tracheophyta</taxon>
        <taxon>Spermatophyta</taxon>
        <taxon>Magnoliopsida</taxon>
        <taxon>eudicotyledons</taxon>
        <taxon>Gunneridae</taxon>
        <taxon>Pentapetalae</taxon>
        <taxon>asterids</taxon>
        <taxon>campanulids</taxon>
        <taxon>Asterales</taxon>
        <taxon>Asteraceae</taxon>
        <taxon>Asteroideae</taxon>
        <taxon>Anthemideae</taxon>
        <taxon>Anthemidinae</taxon>
        <taxon>Tanacetum</taxon>
    </lineage>
</organism>
<sequence>MNTAFISNRGLISSYMEQIMKIQTLKGDESESIQIIVDAIFKKLHSPHSIANEKLVGMETRISDVLSSLDISAEDVRMIGIKGMGGGGKTTLARAVYDRISDHFEGKSFVENVREVSKHSLSGLKKLQKRILKDVLNKTDINLSSVHDERDMLMATMRRRKMYMVEWKDAIDRLKRIPLKDTLKKLKLSYKSLEDDYKEMFLDIACILKGSSKKDAIRILESCGFHAINGLKVLEQRSLITISCKYGELDEIEYILANDMGTEETRCDVKCRVDISQYFSNSLKYLKCTHYPFLYLPKTFQANNLVGLEMKDTERPMVQLWKEGEKTVLNKLKFVSLSRTSHKFKWFSEDYSLNDVPNGSYIPRPKLNYIDISRSELRAFDLGLTPNIETLSLRYSPNLGELCMPVSCEKLKHLVISESKLRTFSLGLTPNLQTLSLFDCADFVELHASVACPNLKFLDICGSSLRSLDLELIPNLERLVLENCNELAEINAPVGCLKKVGYLKLNCLRYIDFEFGGGCEPKVGRPSASLDLVGTSPDLCPLHPSNLKKFSDMICSLCCLKKLKLKCNIPEFPKDLGRLECLEELVLSSMKIKHLPDSICMLKHLKSLTVEYGDLLEKLPEDLGRLECLEKLHVRSKKIEYLPDSICMLKHLKYLDLNFCALLEKLPEDLGRLECLEELAITNTGISHLPQSIFGLKGLRIIASSELLQLYEFPSEIKTRDVYQNDRLLLALE</sequence>
<dbReference type="Gene3D" id="3.40.50.300">
    <property type="entry name" value="P-loop containing nucleotide triphosphate hydrolases"/>
    <property type="match status" value="1"/>
</dbReference>
<keyword evidence="7" id="KW-1185">Reference proteome</keyword>
<dbReference type="PANTHER" id="PTHR11017:SF544">
    <property type="entry name" value="ADP-RIBOSYL CYCLASE_CYCLIC ADP-RIBOSE HYDROLASE"/>
    <property type="match status" value="1"/>
</dbReference>
<dbReference type="InterPro" id="IPR027417">
    <property type="entry name" value="P-loop_NTPase"/>
</dbReference>
<keyword evidence="2" id="KW-0677">Repeat</keyword>
<dbReference type="Pfam" id="PF00931">
    <property type="entry name" value="NB-ARC"/>
    <property type="match status" value="1"/>
</dbReference>
<dbReference type="Gene3D" id="3.80.10.10">
    <property type="entry name" value="Ribonuclease Inhibitor"/>
    <property type="match status" value="2"/>
</dbReference>
<name>A0ABQ5CPN1_9ASTR</name>
<evidence type="ECO:0000256" key="1">
    <source>
        <dbReference type="ARBA" id="ARBA00022614"/>
    </source>
</evidence>
<dbReference type="Pfam" id="PF23282">
    <property type="entry name" value="WHD_ROQ1"/>
    <property type="match status" value="1"/>
</dbReference>
<dbReference type="PRINTS" id="PR00364">
    <property type="entry name" value="DISEASERSIST"/>
</dbReference>
<proteinExistence type="predicted"/>
<dbReference type="Pfam" id="PF23598">
    <property type="entry name" value="LRR_14"/>
    <property type="match status" value="1"/>
</dbReference>
<dbReference type="InterPro" id="IPR032675">
    <property type="entry name" value="LRR_dom_sf"/>
</dbReference>
<keyword evidence="1" id="KW-0433">Leucine-rich repeat</keyword>
<comment type="caution">
    <text evidence="6">The sequence shown here is derived from an EMBL/GenBank/DDBJ whole genome shotgun (WGS) entry which is preliminary data.</text>
</comment>
<dbReference type="EMBL" id="BQNB010014410">
    <property type="protein sequence ID" value="GJT27811.1"/>
    <property type="molecule type" value="Genomic_DNA"/>
</dbReference>
<dbReference type="InterPro" id="IPR058192">
    <property type="entry name" value="WHD_ROQ1-like"/>
</dbReference>
<dbReference type="PANTHER" id="PTHR11017">
    <property type="entry name" value="LEUCINE-RICH REPEAT-CONTAINING PROTEIN"/>
    <property type="match status" value="1"/>
</dbReference>
<dbReference type="SUPFAM" id="SSF52540">
    <property type="entry name" value="P-loop containing nucleoside triphosphate hydrolases"/>
    <property type="match status" value="1"/>
</dbReference>
<evidence type="ECO:0000313" key="7">
    <source>
        <dbReference type="Proteomes" id="UP001151760"/>
    </source>
</evidence>
<reference evidence="6" key="1">
    <citation type="journal article" date="2022" name="Int. J. Mol. Sci.">
        <title>Draft Genome of Tanacetum Coccineum: Genomic Comparison of Closely Related Tanacetum-Family Plants.</title>
        <authorList>
            <person name="Yamashiro T."/>
            <person name="Shiraishi A."/>
            <person name="Nakayama K."/>
            <person name="Satake H."/>
        </authorList>
    </citation>
    <scope>NUCLEOTIDE SEQUENCE</scope>
</reference>
<evidence type="ECO:0000313" key="6">
    <source>
        <dbReference type="EMBL" id="GJT27811.1"/>
    </source>
</evidence>
<evidence type="ECO:0000259" key="4">
    <source>
        <dbReference type="Pfam" id="PF23282"/>
    </source>
</evidence>
<reference evidence="6" key="2">
    <citation type="submission" date="2022-01" db="EMBL/GenBank/DDBJ databases">
        <authorList>
            <person name="Yamashiro T."/>
            <person name="Shiraishi A."/>
            <person name="Satake H."/>
            <person name="Nakayama K."/>
        </authorList>
    </citation>
    <scope>NUCLEOTIDE SEQUENCE</scope>
</reference>
<protein>
    <submittedName>
        <fullName evidence="6">Disease resistance TIR-NBS-LRR class family protein</fullName>
    </submittedName>
</protein>
<dbReference type="SUPFAM" id="SSF52058">
    <property type="entry name" value="L domain-like"/>
    <property type="match status" value="2"/>
</dbReference>
<evidence type="ECO:0000256" key="2">
    <source>
        <dbReference type="ARBA" id="ARBA00022737"/>
    </source>
</evidence>
<evidence type="ECO:0000259" key="5">
    <source>
        <dbReference type="Pfam" id="PF23598"/>
    </source>
</evidence>
<feature type="domain" description="Disease resistance protein Roq1-like winged-helix" evidence="4">
    <location>
        <begin position="196"/>
        <end position="250"/>
    </location>
</feature>
<dbReference type="InterPro" id="IPR055414">
    <property type="entry name" value="LRR_R13L4/SHOC2-like"/>
</dbReference>
<dbReference type="Proteomes" id="UP001151760">
    <property type="component" value="Unassembled WGS sequence"/>
</dbReference>
<feature type="domain" description="NB-ARC" evidence="3">
    <location>
        <begin position="60"/>
        <end position="165"/>
    </location>
</feature>
<evidence type="ECO:0000259" key="3">
    <source>
        <dbReference type="Pfam" id="PF00931"/>
    </source>
</evidence>